<evidence type="ECO:0000313" key="4">
    <source>
        <dbReference type="Proteomes" id="UP000272942"/>
    </source>
</evidence>
<dbReference type="OrthoDB" id="530923at2759"/>
<protein>
    <submittedName>
        <fullName evidence="5">CERK_C domain-containing protein</fullName>
    </submittedName>
</protein>
<dbReference type="EMBL" id="UZAN01054993">
    <property type="protein sequence ID" value="VDP90663.1"/>
    <property type="molecule type" value="Genomic_DNA"/>
</dbReference>
<feature type="compositionally biased region" description="Basic and acidic residues" evidence="1">
    <location>
        <begin position="124"/>
        <end position="136"/>
    </location>
</feature>
<sequence>MDLSKPEPSDQPSWSLQGCPKGWKTIRGTFVAVNAFLISCRCSRAASGPSPWAHLGDGCIDLILIRECSRAKFLQFLVRTANVSVDMNNSSQSPFELPFVTVERVSAFKFRNSPASDTEMPVFDDSRAPCDEDSREAISPWSQTVDEKPKNKSSSGSGQSKRSIWCADGELLHHENISVHVHRQLLHIFARGLEPRRPNRDCPDQGSVQKHCNELFDAVVASAPSPSKSVYCIPMPDLVRTRSSNVIMISAAP</sequence>
<dbReference type="InterPro" id="IPR016064">
    <property type="entry name" value="NAD/diacylglycerol_kinase_sf"/>
</dbReference>
<name>A0A183B2F6_9TREM</name>
<dbReference type="GO" id="GO:0001729">
    <property type="term" value="F:ceramide kinase activity"/>
    <property type="evidence" value="ECO:0007669"/>
    <property type="project" value="TreeGrafter"/>
</dbReference>
<dbReference type="PANTHER" id="PTHR12358:SF111">
    <property type="entry name" value="CERAMIDE KINASE, ISOFORM A"/>
    <property type="match status" value="1"/>
</dbReference>
<proteinExistence type="predicted"/>
<evidence type="ECO:0000259" key="2">
    <source>
        <dbReference type="Pfam" id="PF19280"/>
    </source>
</evidence>
<dbReference type="GO" id="GO:0006672">
    <property type="term" value="P:ceramide metabolic process"/>
    <property type="evidence" value="ECO:0007669"/>
    <property type="project" value="TreeGrafter"/>
</dbReference>
<evidence type="ECO:0000256" key="1">
    <source>
        <dbReference type="SAM" id="MobiDB-lite"/>
    </source>
</evidence>
<dbReference type="Gene3D" id="2.60.200.40">
    <property type="match status" value="1"/>
</dbReference>
<dbReference type="SUPFAM" id="SSF111331">
    <property type="entry name" value="NAD kinase/diacylglycerol kinase-like"/>
    <property type="match status" value="1"/>
</dbReference>
<dbReference type="AlphaFoldDB" id="A0A183B2F6"/>
<keyword evidence="4" id="KW-1185">Reference proteome</keyword>
<feature type="region of interest" description="Disordered" evidence="1">
    <location>
        <begin position="119"/>
        <end position="161"/>
    </location>
</feature>
<reference evidence="5" key="1">
    <citation type="submission" date="2016-06" db="UniProtKB">
        <authorList>
            <consortium name="WormBaseParasite"/>
        </authorList>
    </citation>
    <scope>IDENTIFICATION</scope>
</reference>
<dbReference type="PANTHER" id="PTHR12358">
    <property type="entry name" value="SPHINGOSINE KINASE"/>
    <property type="match status" value="1"/>
</dbReference>
<gene>
    <name evidence="3" type="ORF">ECPE_LOCUS13391</name>
</gene>
<dbReference type="InterPro" id="IPR050187">
    <property type="entry name" value="Lipid_Phosphate_FormReg"/>
</dbReference>
<dbReference type="Proteomes" id="UP000272942">
    <property type="component" value="Unassembled WGS sequence"/>
</dbReference>
<feature type="compositionally biased region" description="Low complexity" evidence="1">
    <location>
        <begin position="152"/>
        <end position="161"/>
    </location>
</feature>
<feature type="domain" description="Ceramide kinase C-terminal" evidence="2">
    <location>
        <begin position="18"/>
        <end position="194"/>
    </location>
</feature>
<dbReference type="WBParaSite" id="ECPE_0001343001-mRNA-1">
    <property type="protein sequence ID" value="ECPE_0001343001-mRNA-1"/>
    <property type="gene ID" value="ECPE_0001343001"/>
</dbReference>
<evidence type="ECO:0000313" key="5">
    <source>
        <dbReference type="WBParaSite" id="ECPE_0001343001-mRNA-1"/>
    </source>
</evidence>
<dbReference type="Pfam" id="PF19280">
    <property type="entry name" value="CERK_C"/>
    <property type="match status" value="1"/>
</dbReference>
<dbReference type="GO" id="GO:0016020">
    <property type="term" value="C:membrane"/>
    <property type="evidence" value="ECO:0007669"/>
    <property type="project" value="GOC"/>
</dbReference>
<organism evidence="5">
    <name type="scientific">Echinostoma caproni</name>
    <dbReference type="NCBI Taxonomy" id="27848"/>
    <lineage>
        <taxon>Eukaryota</taxon>
        <taxon>Metazoa</taxon>
        <taxon>Spiralia</taxon>
        <taxon>Lophotrochozoa</taxon>
        <taxon>Platyhelminthes</taxon>
        <taxon>Trematoda</taxon>
        <taxon>Digenea</taxon>
        <taxon>Plagiorchiida</taxon>
        <taxon>Echinostomata</taxon>
        <taxon>Echinostomatoidea</taxon>
        <taxon>Echinostomatidae</taxon>
        <taxon>Echinostoma</taxon>
    </lineage>
</organism>
<dbReference type="InterPro" id="IPR045363">
    <property type="entry name" value="CERK_C"/>
</dbReference>
<reference evidence="3 4" key="2">
    <citation type="submission" date="2018-11" db="EMBL/GenBank/DDBJ databases">
        <authorList>
            <consortium name="Pathogen Informatics"/>
        </authorList>
    </citation>
    <scope>NUCLEOTIDE SEQUENCE [LARGE SCALE GENOMIC DNA]</scope>
    <source>
        <strain evidence="3 4">Egypt</strain>
    </source>
</reference>
<accession>A0A183B2F6</accession>
<evidence type="ECO:0000313" key="3">
    <source>
        <dbReference type="EMBL" id="VDP90663.1"/>
    </source>
</evidence>